<evidence type="ECO:0000313" key="4">
    <source>
        <dbReference type="EMBL" id="NCJ05813.1"/>
    </source>
</evidence>
<sequence length="210" mass="22347">MTQSNSNPRQVLFKLLGALVLATSLLGLAACEPEPPPEPPVTPVEPGVTPPEVEDPPEDPSTQDPAPQNQVSVFWLRYTEESAELMPAAITLDSPALTEAEQLRAAIDRLLQGPANADVSSEIPNGTQLRAIRVETDGVHVDLSSEFTSGGGSASMQGRLAQIIYTASALDPDEPVWLSIDGEPLTVLGGEGLVIDQPTTRQLFQENFSL</sequence>
<feature type="compositionally biased region" description="Pro residues" evidence="1">
    <location>
        <begin position="33"/>
        <end position="43"/>
    </location>
</feature>
<feature type="chain" id="PRO_5035477377" evidence="2">
    <location>
        <begin position="30"/>
        <end position="210"/>
    </location>
</feature>
<evidence type="ECO:0000259" key="3">
    <source>
        <dbReference type="SMART" id="SM00909"/>
    </source>
</evidence>
<dbReference type="Pfam" id="PF10646">
    <property type="entry name" value="Germane"/>
    <property type="match status" value="1"/>
</dbReference>
<dbReference type="RefSeq" id="WP_161824289.1">
    <property type="nucleotide sequence ID" value="NZ_WVIC01000006.1"/>
</dbReference>
<keyword evidence="5" id="KW-1185">Reference proteome</keyword>
<reference evidence="4" key="1">
    <citation type="submission" date="2019-12" db="EMBL/GenBank/DDBJ databases">
        <title>High-Quality draft genome sequences of three cyanobacteria isolated from the limestone walls of the Old Cathedral of Coimbra.</title>
        <authorList>
            <person name="Tiago I."/>
            <person name="Soares F."/>
            <person name="Portugal A."/>
        </authorList>
    </citation>
    <scope>NUCLEOTIDE SEQUENCE [LARGE SCALE GENOMIC DNA]</scope>
    <source>
        <strain evidence="4">C</strain>
    </source>
</reference>
<keyword evidence="2" id="KW-0732">Signal</keyword>
<dbReference type="SMART" id="SM00909">
    <property type="entry name" value="Germane"/>
    <property type="match status" value="1"/>
</dbReference>
<evidence type="ECO:0000256" key="1">
    <source>
        <dbReference type="SAM" id="MobiDB-lite"/>
    </source>
</evidence>
<comment type="caution">
    <text evidence="4">The sequence shown here is derived from an EMBL/GenBank/DDBJ whole genome shotgun (WGS) entry which is preliminary data.</text>
</comment>
<evidence type="ECO:0000313" key="5">
    <source>
        <dbReference type="Proteomes" id="UP000607397"/>
    </source>
</evidence>
<name>A0A8K1ZXQ4_9CYAN</name>
<dbReference type="Proteomes" id="UP000607397">
    <property type="component" value="Unassembled WGS sequence"/>
</dbReference>
<evidence type="ECO:0000256" key="2">
    <source>
        <dbReference type="SAM" id="SignalP"/>
    </source>
</evidence>
<proteinExistence type="predicted"/>
<gene>
    <name evidence="4" type="ORF">GS597_04670</name>
</gene>
<feature type="domain" description="GerMN" evidence="3">
    <location>
        <begin position="103"/>
        <end position="189"/>
    </location>
</feature>
<protein>
    <submittedName>
        <fullName evidence="4">Spore germination protein</fullName>
    </submittedName>
</protein>
<feature type="signal peptide" evidence="2">
    <location>
        <begin position="1"/>
        <end position="29"/>
    </location>
</feature>
<dbReference type="EMBL" id="WVIC01000006">
    <property type="protein sequence ID" value="NCJ05813.1"/>
    <property type="molecule type" value="Genomic_DNA"/>
</dbReference>
<dbReference type="AlphaFoldDB" id="A0A8K1ZXQ4"/>
<dbReference type="InterPro" id="IPR019606">
    <property type="entry name" value="GerMN"/>
</dbReference>
<accession>A0A8K1ZXQ4</accession>
<organism evidence="4 5">
    <name type="scientific">Petrachloros mirabilis ULC683</name>
    <dbReference type="NCBI Taxonomy" id="2781853"/>
    <lineage>
        <taxon>Bacteria</taxon>
        <taxon>Bacillati</taxon>
        <taxon>Cyanobacteriota</taxon>
        <taxon>Cyanophyceae</taxon>
        <taxon>Synechococcales</taxon>
        <taxon>Petrachlorosaceae</taxon>
        <taxon>Petrachloros</taxon>
        <taxon>Petrachloros mirabilis</taxon>
    </lineage>
</organism>
<feature type="region of interest" description="Disordered" evidence="1">
    <location>
        <begin position="30"/>
        <end position="69"/>
    </location>
</feature>